<organism evidence="1 2">
    <name type="scientific">Dictyobacter vulcani</name>
    <dbReference type="NCBI Taxonomy" id="2607529"/>
    <lineage>
        <taxon>Bacteria</taxon>
        <taxon>Bacillati</taxon>
        <taxon>Chloroflexota</taxon>
        <taxon>Ktedonobacteria</taxon>
        <taxon>Ktedonobacterales</taxon>
        <taxon>Dictyobacteraceae</taxon>
        <taxon>Dictyobacter</taxon>
    </lineage>
</organism>
<name>A0A5J4KJJ1_9CHLR</name>
<evidence type="ECO:0000313" key="1">
    <source>
        <dbReference type="EMBL" id="GER86510.1"/>
    </source>
</evidence>
<protein>
    <submittedName>
        <fullName evidence="1">Uncharacterized protein</fullName>
    </submittedName>
</protein>
<gene>
    <name evidence="1" type="ORF">KDW_06720</name>
</gene>
<sequence length="337" mass="37782">MRTQSPDTSLAAERYLIERIRQAPASKHFHLIQSLSQRMLSGQHAKQDARMEAIHTITCGYGHHIGQRVQRALTQYPLWHEQAVDLSAILWPVMQALKAAGISSYIGGSIASSLHGMQQSARDIDLVLIGQQSRSLSLDTIFAPLSETYLVEPEEIQQALMEKRTVSLLHLGTLMKLDLIFPETSGFDEAMQVTLVSLPLDERYEPFPVASALEMAVWKLVRCARELATRPDGMVNDGEWNDLLGILKVQGPRFDLVRFTYWAHQLGAEHLLPLALDDAGLTSPQTSSSRLRIASRKILVEERWLLSIFFISFLVGKEALKGFEMNLMMIVAHLSLA</sequence>
<evidence type="ECO:0000313" key="2">
    <source>
        <dbReference type="Proteomes" id="UP000326912"/>
    </source>
</evidence>
<dbReference type="Proteomes" id="UP000326912">
    <property type="component" value="Unassembled WGS sequence"/>
</dbReference>
<proteinExistence type="predicted"/>
<dbReference type="RefSeq" id="WP_151754630.1">
    <property type="nucleotide sequence ID" value="NZ_BKZW01000001.1"/>
</dbReference>
<reference evidence="1 2" key="1">
    <citation type="submission" date="2019-10" db="EMBL/GenBank/DDBJ databases">
        <title>Dictyobacter vulcani sp. nov., within the class Ktedonobacteria, isolated from soil of volcanic Mt. Zao.</title>
        <authorList>
            <person name="Zheng Y."/>
            <person name="Wang C.M."/>
            <person name="Sakai Y."/>
            <person name="Abe K."/>
            <person name="Yokota A."/>
            <person name="Yabe S."/>
        </authorList>
    </citation>
    <scope>NUCLEOTIDE SEQUENCE [LARGE SCALE GENOMIC DNA]</scope>
    <source>
        <strain evidence="1 2">W12</strain>
    </source>
</reference>
<dbReference type="AlphaFoldDB" id="A0A5J4KJJ1"/>
<keyword evidence="2" id="KW-1185">Reference proteome</keyword>
<accession>A0A5J4KJJ1</accession>
<dbReference type="EMBL" id="BKZW01000001">
    <property type="protein sequence ID" value="GER86510.1"/>
    <property type="molecule type" value="Genomic_DNA"/>
</dbReference>
<comment type="caution">
    <text evidence="1">The sequence shown here is derived from an EMBL/GenBank/DDBJ whole genome shotgun (WGS) entry which is preliminary data.</text>
</comment>